<protein>
    <submittedName>
        <fullName evidence="9">Galactitol-1-phosphate 5-dehydrogenase</fullName>
    </submittedName>
</protein>
<evidence type="ECO:0000259" key="7">
    <source>
        <dbReference type="Pfam" id="PF00107"/>
    </source>
</evidence>
<evidence type="ECO:0000259" key="8">
    <source>
        <dbReference type="Pfam" id="PF08240"/>
    </source>
</evidence>
<evidence type="ECO:0000256" key="4">
    <source>
        <dbReference type="ARBA" id="ARBA00022833"/>
    </source>
</evidence>
<keyword evidence="3 6" id="KW-0479">Metal-binding</keyword>
<dbReference type="SUPFAM" id="SSF50129">
    <property type="entry name" value="GroES-like"/>
    <property type="match status" value="1"/>
</dbReference>
<dbReference type="EMBL" id="AP023355">
    <property type="protein sequence ID" value="BCJ35518.1"/>
    <property type="molecule type" value="Genomic_DNA"/>
</dbReference>
<dbReference type="Gene3D" id="3.90.180.10">
    <property type="entry name" value="Medium-chain alcohol dehydrogenases, catalytic domain"/>
    <property type="match status" value="1"/>
</dbReference>
<dbReference type="GO" id="GO:0005737">
    <property type="term" value="C:cytoplasm"/>
    <property type="evidence" value="ECO:0007669"/>
    <property type="project" value="TreeGrafter"/>
</dbReference>
<keyword evidence="4 6" id="KW-0862">Zinc</keyword>
<keyword evidence="5" id="KW-0560">Oxidoreductase</keyword>
<dbReference type="AlphaFoldDB" id="A0A7R7DPP5"/>
<dbReference type="SUPFAM" id="SSF51735">
    <property type="entry name" value="NAD(P)-binding Rossmann-fold domains"/>
    <property type="match status" value="1"/>
</dbReference>
<feature type="domain" description="Alcohol dehydrogenase-like C-terminal" evidence="7">
    <location>
        <begin position="172"/>
        <end position="290"/>
    </location>
</feature>
<evidence type="ECO:0000313" key="10">
    <source>
        <dbReference type="Proteomes" id="UP000611640"/>
    </source>
</evidence>
<reference evidence="9 10" key="1">
    <citation type="submission" date="2020-08" db="EMBL/GenBank/DDBJ databases">
        <title>Whole genome shotgun sequence of Actinocatenispora thailandica NBRC 105041.</title>
        <authorList>
            <person name="Komaki H."/>
            <person name="Tamura T."/>
        </authorList>
    </citation>
    <scope>NUCLEOTIDE SEQUENCE [LARGE SCALE GENOMIC DNA]</scope>
    <source>
        <strain evidence="9 10">NBRC 105041</strain>
    </source>
</reference>
<dbReference type="GO" id="GO:0008270">
    <property type="term" value="F:zinc ion binding"/>
    <property type="evidence" value="ECO:0007669"/>
    <property type="project" value="InterPro"/>
</dbReference>
<dbReference type="Pfam" id="PF08240">
    <property type="entry name" value="ADH_N"/>
    <property type="match status" value="1"/>
</dbReference>
<accession>A0A7R7DPP5</accession>
<evidence type="ECO:0000256" key="5">
    <source>
        <dbReference type="ARBA" id="ARBA00023002"/>
    </source>
</evidence>
<dbReference type="Pfam" id="PF00107">
    <property type="entry name" value="ADH_zinc_N"/>
    <property type="match status" value="1"/>
</dbReference>
<evidence type="ECO:0000313" key="9">
    <source>
        <dbReference type="EMBL" id="BCJ35518.1"/>
    </source>
</evidence>
<evidence type="ECO:0000256" key="6">
    <source>
        <dbReference type="RuleBase" id="RU361277"/>
    </source>
</evidence>
<dbReference type="GO" id="GO:0034079">
    <property type="term" value="P:butanediol biosynthetic process"/>
    <property type="evidence" value="ECO:0007669"/>
    <property type="project" value="TreeGrafter"/>
</dbReference>
<feature type="domain" description="Alcohol dehydrogenase-like N-terminal" evidence="8">
    <location>
        <begin position="23"/>
        <end position="133"/>
    </location>
</feature>
<dbReference type="Proteomes" id="UP000611640">
    <property type="component" value="Chromosome"/>
</dbReference>
<dbReference type="InterPro" id="IPR036291">
    <property type="entry name" value="NAD(P)-bd_dom_sf"/>
</dbReference>
<gene>
    <name evidence="9" type="primary">adh_2</name>
    <name evidence="9" type="ORF">Athai_30210</name>
</gene>
<sequence length="336" mass="33995">MRALVLDDFWNLTVEQRPDPVPGPGEVVLRIAATGICGSDLHGFTGDNGRRQPGQVMGHETAGTVESVGAGVDLAVGTPATAYPVLACGECAACRGGRSQICARRTVIGVDPHRSAAFADRLLLPAANVVPLPAGMPLPHGALVEPLAVGYHAACRGSVGAGDRVLVLGGGPIGQAVALAAKRLGAAWIVVTEPDPGRRTLVDALGVATVEPDGALDTLDAPASVAIDAVGVDATVAEALAATEPGARVVLVGMGAPRLDLAAYPISTAERSLIGSFCYTAEEFAATAAWAGTVPELLAPLISAQVPLAEAADAFTRLARDGSAASKILVRFDEEG</sequence>
<dbReference type="KEGG" id="atl:Athai_30210"/>
<evidence type="ECO:0000256" key="3">
    <source>
        <dbReference type="ARBA" id="ARBA00022723"/>
    </source>
</evidence>
<dbReference type="InterPro" id="IPR002328">
    <property type="entry name" value="ADH_Zn_CS"/>
</dbReference>
<dbReference type="PANTHER" id="PTHR43161">
    <property type="entry name" value="SORBITOL DEHYDROGENASE"/>
    <property type="match status" value="1"/>
</dbReference>
<dbReference type="Gene3D" id="3.40.50.720">
    <property type="entry name" value="NAD(P)-binding Rossmann-like Domain"/>
    <property type="match status" value="1"/>
</dbReference>
<evidence type="ECO:0000256" key="1">
    <source>
        <dbReference type="ARBA" id="ARBA00001947"/>
    </source>
</evidence>
<dbReference type="InterPro" id="IPR013154">
    <property type="entry name" value="ADH-like_N"/>
</dbReference>
<evidence type="ECO:0000256" key="2">
    <source>
        <dbReference type="ARBA" id="ARBA00008072"/>
    </source>
</evidence>
<organism evidence="9 10">
    <name type="scientific">Actinocatenispora thailandica</name>
    <dbReference type="NCBI Taxonomy" id="227318"/>
    <lineage>
        <taxon>Bacteria</taxon>
        <taxon>Bacillati</taxon>
        <taxon>Actinomycetota</taxon>
        <taxon>Actinomycetes</taxon>
        <taxon>Micromonosporales</taxon>
        <taxon>Micromonosporaceae</taxon>
        <taxon>Actinocatenispora</taxon>
    </lineage>
</organism>
<comment type="similarity">
    <text evidence="2 6">Belongs to the zinc-containing alcohol dehydrogenase family.</text>
</comment>
<dbReference type="PROSITE" id="PS00059">
    <property type="entry name" value="ADH_ZINC"/>
    <property type="match status" value="1"/>
</dbReference>
<dbReference type="GO" id="GO:0000721">
    <property type="term" value="F:(R,R)-butanediol dehydrogenase activity"/>
    <property type="evidence" value="ECO:0007669"/>
    <property type="project" value="TreeGrafter"/>
</dbReference>
<dbReference type="RefSeq" id="WP_203962043.1">
    <property type="nucleotide sequence ID" value="NZ_AP023355.1"/>
</dbReference>
<dbReference type="InterPro" id="IPR013149">
    <property type="entry name" value="ADH-like_C"/>
</dbReference>
<dbReference type="InterPro" id="IPR011032">
    <property type="entry name" value="GroES-like_sf"/>
</dbReference>
<name>A0A7R7DPP5_9ACTN</name>
<dbReference type="PANTHER" id="PTHR43161:SF23">
    <property type="entry name" value="(R,R)-BUTANEDIOL DEHYDROGENASE-RELATED"/>
    <property type="match status" value="1"/>
</dbReference>
<comment type="cofactor">
    <cofactor evidence="1 6">
        <name>Zn(2+)</name>
        <dbReference type="ChEBI" id="CHEBI:29105"/>
    </cofactor>
</comment>
<keyword evidence="10" id="KW-1185">Reference proteome</keyword>
<proteinExistence type="inferred from homology"/>